<sequence>MLREHLRPIDGVQYKLLRVGHLSQLKELNLEDLCRAVLLDMRIDRDDALAAIDLVGSLKKSVALLCLCRNHEQLMRYSDVLHLVDDYLLAESLVPGELSTRVTHAIRRRTKELELLQDQTMLNSLLDNIPDSIYFKDNESQFTKVNTAMATAYGKELHSMLGKTDFDLFTSEHAQAAYDDEQEIIRTGTPLVGKLEKETFEDGTVQWVNTTKLPLRNENGHIIGTMGISRNVTDLQIAQEKLAEEHNLLHTILNNLPDRIFVKDREGRYIATNQHHINFLHAKSEEAVIGTTPFDHFHKDIAERLHEEDLEVYSEGRGIYNQVEKSTDKNGQPCWFLTSKVPLISEQGENVGIVGIARDITNEKAYEEKLRNTIQILNETQLQLIEAEKLKTVGRLAAGVAHEVKNPLGVIQLGVEYLQKQIQEPPELLELMEDMKVATDKANEVIFELLDYSAPHEITMQPVNMNELLHRVLGLMRHNFNKAQIRVRDHSTDEPLFVSMDSSKMEQVLINLFLNAISVMPDGGELTIRSSTQRMQSAGSNVSSELTERFRIGDPMVIVEIEDTGHGIHEDSQDKLFEPFYTTRATGDGTGLGLSVTRSIVEMHRGLITLENCKTHEGACATLYFPTSSQENT</sequence>
<dbReference type="HOGENOM" id="CLU_000445_114_39_0"/>
<dbReference type="InterPro" id="IPR035965">
    <property type="entry name" value="PAS-like_dom_sf"/>
</dbReference>
<dbReference type="Proteomes" id="UP000000925">
    <property type="component" value="Chromosome"/>
</dbReference>
<dbReference type="eggNOG" id="COG5000">
    <property type="taxonomic scope" value="Bacteria"/>
</dbReference>
<keyword evidence="8" id="KW-0902">Two-component regulatory system</keyword>
<feature type="domain" description="Histidine kinase" evidence="9">
    <location>
        <begin position="399"/>
        <end position="629"/>
    </location>
</feature>
<feature type="domain" description="PAC" evidence="11">
    <location>
        <begin position="189"/>
        <end position="244"/>
    </location>
</feature>
<dbReference type="SUPFAM" id="SSF55785">
    <property type="entry name" value="PYP-like sensor domain (PAS domain)"/>
    <property type="match status" value="2"/>
</dbReference>
<keyword evidence="13" id="KW-1185">Reference proteome</keyword>
<dbReference type="InterPro" id="IPR001610">
    <property type="entry name" value="PAC"/>
</dbReference>
<feature type="domain" description="PAS" evidence="10">
    <location>
        <begin position="245"/>
        <end position="326"/>
    </location>
</feature>
<dbReference type="KEGG" id="caa:Caka_1362"/>
<dbReference type="InterPro" id="IPR000014">
    <property type="entry name" value="PAS"/>
</dbReference>
<keyword evidence="6 12" id="KW-0418">Kinase</keyword>
<dbReference type="PRINTS" id="PR00344">
    <property type="entry name" value="BCTRLSENSOR"/>
</dbReference>
<dbReference type="STRING" id="583355.Caka_1362"/>
<dbReference type="InterPro" id="IPR005467">
    <property type="entry name" value="His_kinase_dom"/>
</dbReference>
<protein>
    <recommendedName>
        <fullName evidence="2">histidine kinase</fullName>
        <ecNumber evidence="2">2.7.13.3</ecNumber>
    </recommendedName>
</protein>
<dbReference type="Pfam" id="PF08448">
    <property type="entry name" value="PAS_4"/>
    <property type="match status" value="2"/>
</dbReference>
<dbReference type="Gene3D" id="3.30.450.20">
    <property type="entry name" value="PAS domain"/>
    <property type="match status" value="2"/>
</dbReference>
<dbReference type="InterPro" id="IPR036890">
    <property type="entry name" value="HATPase_C_sf"/>
</dbReference>
<dbReference type="SUPFAM" id="SSF55874">
    <property type="entry name" value="ATPase domain of HSP90 chaperone/DNA topoisomerase II/histidine kinase"/>
    <property type="match status" value="1"/>
</dbReference>
<dbReference type="EMBL" id="CP001998">
    <property type="protein sequence ID" value="ADE54381.1"/>
    <property type="molecule type" value="Genomic_DNA"/>
</dbReference>
<comment type="catalytic activity">
    <reaction evidence="1">
        <text>ATP + protein L-histidine = ADP + protein N-phospho-L-histidine.</text>
        <dbReference type="EC" id="2.7.13.3"/>
    </reaction>
</comment>
<keyword evidence="4" id="KW-0808">Transferase</keyword>
<dbReference type="NCBIfam" id="TIGR00229">
    <property type="entry name" value="sensory_box"/>
    <property type="match status" value="2"/>
</dbReference>
<dbReference type="SMART" id="SM00091">
    <property type="entry name" value="PAS"/>
    <property type="match status" value="2"/>
</dbReference>
<evidence type="ECO:0000256" key="2">
    <source>
        <dbReference type="ARBA" id="ARBA00012438"/>
    </source>
</evidence>
<dbReference type="InterPro" id="IPR004358">
    <property type="entry name" value="Sig_transdc_His_kin-like_C"/>
</dbReference>
<evidence type="ECO:0000313" key="12">
    <source>
        <dbReference type="EMBL" id="ADE54381.1"/>
    </source>
</evidence>
<dbReference type="CDD" id="cd00130">
    <property type="entry name" value="PAS"/>
    <property type="match status" value="2"/>
</dbReference>
<evidence type="ECO:0000256" key="7">
    <source>
        <dbReference type="ARBA" id="ARBA00022840"/>
    </source>
</evidence>
<dbReference type="InterPro" id="IPR003594">
    <property type="entry name" value="HATPase_dom"/>
</dbReference>
<evidence type="ECO:0000259" key="9">
    <source>
        <dbReference type="PROSITE" id="PS50109"/>
    </source>
</evidence>
<accession>D5EIY2</accession>
<evidence type="ECO:0000313" key="13">
    <source>
        <dbReference type="Proteomes" id="UP000000925"/>
    </source>
</evidence>
<name>D5EIY2_CORAD</name>
<feature type="domain" description="PAS" evidence="10">
    <location>
        <begin position="118"/>
        <end position="188"/>
    </location>
</feature>
<evidence type="ECO:0000256" key="4">
    <source>
        <dbReference type="ARBA" id="ARBA00022679"/>
    </source>
</evidence>
<dbReference type="PANTHER" id="PTHR43065:SF10">
    <property type="entry name" value="PEROXIDE STRESS-ACTIVATED HISTIDINE KINASE MAK3"/>
    <property type="match status" value="1"/>
</dbReference>
<gene>
    <name evidence="12" type="ordered locus">Caka_1362</name>
</gene>
<feature type="domain" description="PAC" evidence="11">
    <location>
        <begin position="317"/>
        <end position="372"/>
    </location>
</feature>
<evidence type="ECO:0000256" key="5">
    <source>
        <dbReference type="ARBA" id="ARBA00022741"/>
    </source>
</evidence>
<reference evidence="12 13" key="1">
    <citation type="journal article" date="2010" name="Stand. Genomic Sci.">
        <title>Complete genome sequence of Coraliomargarita akajimensis type strain (04OKA010-24).</title>
        <authorList>
            <person name="Mavromatis K."/>
            <person name="Abt B."/>
            <person name="Brambilla E."/>
            <person name="Lapidus A."/>
            <person name="Copeland A."/>
            <person name="Deshpande S."/>
            <person name="Nolan M."/>
            <person name="Lucas S."/>
            <person name="Tice H."/>
            <person name="Cheng J.F."/>
            <person name="Han C."/>
            <person name="Detter J.C."/>
            <person name="Woyke T."/>
            <person name="Goodwin L."/>
            <person name="Pitluck S."/>
            <person name="Held B."/>
            <person name="Brettin T."/>
            <person name="Tapia R."/>
            <person name="Ivanova N."/>
            <person name="Mikhailova N."/>
            <person name="Pati A."/>
            <person name="Liolios K."/>
            <person name="Chen A."/>
            <person name="Palaniappan K."/>
            <person name="Land M."/>
            <person name="Hauser L."/>
            <person name="Chang Y.J."/>
            <person name="Jeffries C.D."/>
            <person name="Rohde M."/>
            <person name="Goker M."/>
            <person name="Bristow J."/>
            <person name="Eisen J.A."/>
            <person name="Markowitz V."/>
            <person name="Hugenholtz P."/>
            <person name="Klenk H.P."/>
            <person name="Kyrpides N.C."/>
        </authorList>
    </citation>
    <scope>NUCLEOTIDE SEQUENCE [LARGE SCALE GENOMIC DNA]</scope>
    <source>
        <strain evidence="13">DSM 45221 / IAM 15411 / JCM 23193 / KCTC 12865</strain>
    </source>
</reference>
<dbReference type="InterPro" id="IPR003661">
    <property type="entry name" value="HisK_dim/P_dom"/>
</dbReference>
<evidence type="ECO:0000256" key="1">
    <source>
        <dbReference type="ARBA" id="ARBA00000085"/>
    </source>
</evidence>
<dbReference type="Pfam" id="PF00512">
    <property type="entry name" value="HisKA"/>
    <property type="match status" value="1"/>
</dbReference>
<dbReference type="InterPro" id="IPR013656">
    <property type="entry name" value="PAS_4"/>
</dbReference>
<dbReference type="PANTHER" id="PTHR43065">
    <property type="entry name" value="SENSOR HISTIDINE KINASE"/>
    <property type="match status" value="1"/>
</dbReference>
<keyword evidence="3" id="KW-0597">Phosphoprotein</keyword>
<dbReference type="eggNOG" id="COG3829">
    <property type="taxonomic scope" value="Bacteria"/>
</dbReference>
<organism evidence="12 13">
    <name type="scientific">Coraliomargarita akajimensis (strain DSM 45221 / IAM 15411 / JCM 23193 / KCTC 12865 / 04OKA010-24)</name>
    <dbReference type="NCBI Taxonomy" id="583355"/>
    <lineage>
        <taxon>Bacteria</taxon>
        <taxon>Pseudomonadati</taxon>
        <taxon>Verrucomicrobiota</taxon>
        <taxon>Opitutia</taxon>
        <taxon>Puniceicoccales</taxon>
        <taxon>Coraliomargaritaceae</taxon>
        <taxon>Coraliomargarita</taxon>
    </lineage>
</organism>
<dbReference type="SMART" id="SM00388">
    <property type="entry name" value="HisKA"/>
    <property type="match status" value="1"/>
</dbReference>
<evidence type="ECO:0000256" key="6">
    <source>
        <dbReference type="ARBA" id="ARBA00022777"/>
    </source>
</evidence>
<dbReference type="SMART" id="SM00387">
    <property type="entry name" value="HATPase_c"/>
    <property type="match status" value="1"/>
</dbReference>
<dbReference type="InterPro" id="IPR000700">
    <property type="entry name" value="PAS-assoc_C"/>
</dbReference>
<dbReference type="SMART" id="SM00086">
    <property type="entry name" value="PAC"/>
    <property type="match status" value="2"/>
</dbReference>
<dbReference type="CDD" id="cd00082">
    <property type="entry name" value="HisKA"/>
    <property type="match status" value="1"/>
</dbReference>
<evidence type="ECO:0000259" key="11">
    <source>
        <dbReference type="PROSITE" id="PS50113"/>
    </source>
</evidence>
<evidence type="ECO:0000256" key="3">
    <source>
        <dbReference type="ARBA" id="ARBA00022553"/>
    </source>
</evidence>
<dbReference type="OrthoDB" id="177881at2"/>
<keyword evidence="5" id="KW-0547">Nucleotide-binding</keyword>
<proteinExistence type="predicted"/>
<dbReference type="GO" id="GO:0000155">
    <property type="term" value="F:phosphorelay sensor kinase activity"/>
    <property type="evidence" value="ECO:0007669"/>
    <property type="project" value="InterPro"/>
</dbReference>
<keyword evidence="7" id="KW-0067">ATP-binding</keyword>
<dbReference type="Pfam" id="PF02518">
    <property type="entry name" value="HATPase_c"/>
    <property type="match status" value="1"/>
</dbReference>
<evidence type="ECO:0000259" key="10">
    <source>
        <dbReference type="PROSITE" id="PS50112"/>
    </source>
</evidence>
<dbReference type="PROSITE" id="PS50109">
    <property type="entry name" value="HIS_KIN"/>
    <property type="match status" value="1"/>
</dbReference>
<dbReference type="InterPro" id="IPR036097">
    <property type="entry name" value="HisK_dim/P_sf"/>
</dbReference>
<dbReference type="PROSITE" id="PS50112">
    <property type="entry name" value="PAS"/>
    <property type="match status" value="2"/>
</dbReference>
<dbReference type="EC" id="2.7.13.3" evidence="2"/>
<dbReference type="SUPFAM" id="SSF47384">
    <property type="entry name" value="Homodimeric domain of signal transducing histidine kinase"/>
    <property type="match status" value="1"/>
</dbReference>
<dbReference type="PROSITE" id="PS50113">
    <property type="entry name" value="PAC"/>
    <property type="match status" value="2"/>
</dbReference>
<dbReference type="GO" id="GO:0005524">
    <property type="term" value="F:ATP binding"/>
    <property type="evidence" value="ECO:0007669"/>
    <property type="project" value="UniProtKB-KW"/>
</dbReference>
<dbReference type="AlphaFoldDB" id="D5EIY2"/>
<evidence type="ECO:0000256" key="8">
    <source>
        <dbReference type="ARBA" id="ARBA00023012"/>
    </source>
</evidence>
<dbReference type="Gene3D" id="1.10.287.130">
    <property type="match status" value="1"/>
</dbReference>
<dbReference type="Gene3D" id="3.30.565.10">
    <property type="entry name" value="Histidine kinase-like ATPase, C-terminal domain"/>
    <property type="match status" value="1"/>
</dbReference>